<proteinExistence type="predicted"/>
<dbReference type="Pfam" id="PF00534">
    <property type="entry name" value="Glycos_transf_1"/>
    <property type="match status" value="1"/>
</dbReference>
<feature type="domain" description="Glycosyl transferase family 1" evidence="1">
    <location>
        <begin position="195"/>
        <end position="351"/>
    </location>
</feature>
<dbReference type="InterPro" id="IPR001296">
    <property type="entry name" value="Glyco_trans_1"/>
</dbReference>
<evidence type="ECO:0000313" key="4">
    <source>
        <dbReference type="Proteomes" id="UP001595885"/>
    </source>
</evidence>
<organism evidence="3 4">
    <name type="scientific">Flavobacterium ponti</name>
    <dbReference type="NCBI Taxonomy" id="665133"/>
    <lineage>
        <taxon>Bacteria</taxon>
        <taxon>Pseudomonadati</taxon>
        <taxon>Bacteroidota</taxon>
        <taxon>Flavobacteriia</taxon>
        <taxon>Flavobacteriales</taxon>
        <taxon>Flavobacteriaceae</taxon>
        <taxon>Flavobacterium</taxon>
    </lineage>
</organism>
<name>A0ABV9P385_9FLAO</name>
<protein>
    <submittedName>
        <fullName evidence="3">N-acetyl-alpha-D-glucosaminyl L-malate synthase BshA</fullName>
    </submittedName>
</protein>
<evidence type="ECO:0000313" key="3">
    <source>
        <dbReference type="EMBL" id="MFC4740048.1"/>
    </source>
</evidence>
<dbReference type="InterPro" id="IPR028098">
    <property type="entry name" value="Glyco_trans_4-like_N"/>
</dbReference>
<dbReference type="NCBIfam" id="TIGR03999">
    <property type="entry name" value="thiol_BshA"/>
    <property type="match status" value="1"/>
</dbReference>
<keyword evidence="4" id="KW-1185">Reference proteome</keyword>
<sequence>MKIAIVCYPTFGGSGVVATELGLELAKKGHEIHFITYSQPVRLALLNKNLHYHEVHVPEYPLFHYQPYELALSSKLVDMVKLYKIDVLHVHYAIPHAYAGYMAKKMLEDEGIKIPMITTLHGTDITLVGNHPFYKPAVSFSINKSDIVTSVSSSLRDDTYRLFDIKKEIIVIPNFIEPNKSSSEEILSCKRSMMAKEDEKIITHISNFRKVKRIDDIVKIFYNIQKEIPAKLMMVGEGPEKQMAEDLCYSLGIYDKVVFFGNSSEIDKILCYSDLFLLPSETESFGLAALEAMACGVPVISSNSGGLPEVNIEGYSGYLSDVGDVNAMSKNAISILSDEVKLKQFKINAKEVASRFDILNIVPMYEEVYQQAIDKYTEKV</sequence>
<dbReference type="RefSeq" id="WP_379740641.1">
    <property type="nucleotide sequence ID" value="NZ_JBHSGW010000025.1"/>
</dbReference>
<feature type="domain" description="Glycosyltransferase subfamily 4-like N-terminal" evidence="2">
    <location>
        <begin position="11"/>
        <end position="179"/>
    </location>
</feature>
<comment type="caution">
    <text evidence="3">The sequence shown here is derived from an EMBL/GenBank/DDBJ whole genome shotgun (WGS) entry which is preliminary data.</text>
</comment>
<reference evidence="4" key="1">
    <citation type="journal article" date="2019" name="Int. J. Syst. Evol. Microbiol.">
        <title>The Global Catalogue of Microorganisms (GCM) 10K type strain sequencing project: providing services to taxonomists for standard genome sequencing and annotation.</title>
        <authorList>
            <consortium name="The Broad Institute Genomics Platform"/>
            <consortium name="The Broad Institute Genome Sequencing Center for Infectious Disease"/>
            <person name="Wu L."/>
            <person name="Ma J."/>
        </authorList>
    </citation>
    <scope>NUCLEOTIDE SEQUENCE [LARGE SCALE GENOMIC DNA]</scope>
    <source>
        <strain evidence="4">CCUG 50349</strain>
    </source>
</reference>
<dbReference type="InterPro" id="IPR050194">
    <property type="entry name" value="Glycosyltransferase_grp1"/>
</dbReference>
<dbReference type="EMBL" id="JBHSGW010000025">
    <property type="protein sequence ID" value="MFC4740048.1"/>
    <property type="molecule type" value="Genomic_DNA"/>
</dbReference>
<dbReference type="PANTHER" id="PTHR45947:SF3">
    <property type="entry name" value="SULFOQUINOVOSYL TRANSFERASE SQD2"/>
    <property type="match status" value="1"/>
</dbReference>
<evidence type="ECO:0000259" key="2">
    <source>
        <dbReference type="Pfam" id="PF13439"/>
    </source>
</evidence>
<dbReference type="SUPFAM" id="SSF53756">
    <property type="entry name" value="UDP-Glycosyltransferase/glycogen phosphorylase"/>
    <property type="match status" value="1"/>
</dbReference>
<dbReference type="Gene3D" id="3.40.50.2000">
    <property type="entry name" value="Glycogen Phosphorylase B"/>
    <property type="match status" value="2"/>
</dbReference>
<dbReference type="PANTHER" id="PTHR45947">
    <property type="entry name" value="SULFOQUINOVOSYL TRANSFERASE SQD2"/>
    <property type="match status" value="1"/>
</dbReference>
<dbReference type="InterPro" id="IPR023881">
    <property type="entry name" value="Thiol_BshA"/>
</dbReference>
<gene>
    <name evidence="3" type="primary">bshA</name>
    <name evidence="3" type="ORF">ACFO3U_08580</name>
</gene>
<evidence type="ECO:0000259" key="1">
    <source>
        <dbReference type="Pfam" id="PF00534"/>
    </source>
</evidence>
<accession>A0ABV9P385</accession>
<dbReference type="Proteomes" id="UP001595885">
    <property type="component" value="Unassembled WGS sequence"/>
</dbReference>
<dbReference type="Pfam" id="PF13439">
    <property type="entry name" value="Glyco_transf_4"/>
    <property type="match status" value="1"/>
</dbReference>